<name>A0A3M8P684_9BACL</name>
<dbReference type="InterPro" id="IPR012505">
    <property type="entry name" value="YbbR"/>
</dbReference>
<evidence type="ECO:0008006" key="3">
    <source>
        <dbReference type="Google" id="ProtNLM"/>
    </source>
</evidence>
<evidence type="ECO:0000313" key="2">
    <source>
        <dbReference type="Proteomes" id="UP000275473"/>
    </source>
</evidence>
<accession>A0A3M8P684</accession>
<dbReference type="Gene3D" id="2.170.120.40">
    <property type="entry name" value="YbbR-like domain"/>
    <property type="match status" value="2"/>
</dbReference>
<dbReference type="Proteomes" id="UP000275473">
    <property type="component" value="Unassembled WGS sequence"/>
</dbReference>
<dbReference type="PANTHER" id="PTHR37804">
    <property type="entry name" value="CDAA REGULATORY PROTEIN CDAR"/>
    <property type="match status" value="1"/>
</dbReference>
<keyword evidence="2" id="KW-1185">Reference proteome</keyword>
<proteinExistence type="predicted"/>
<organism evidence="1 2">
    <name type="scientific">Planococcus salinus</name>
    <dbReference type="NCBI Taxonomy" id="1848460"/>
    <lineage>
        <taxon>Bacteria</taxon>
        <taxon>Bacillati</taxon>
        <taxon>Bacillota</taxon>
        <taxon>Bacilli</taxon>
        <taxon>Bacillales</taxon>
        <taxon>Caryophanaceae</taxon>
        <taxon>Planococcus</taxon>
    </lineage>
</organism>
<evidence type="ECO:0000313" key="1">
    <source>
        <dbReference type="EMBL" id="RNF38790.1"/>
    </source>
</evidence>
<reference evidence="1 2" key="1">
    <citation type="journal article" date="2018" name="Int. J. Syst. Evol. Microbiol.">
        <title>Planococcus salinus sp. nov., a moderately halophilic bacterium isolated from a saline-alkali soil.</title>
        <authorList>
            <person name="Gan L."/>
        </authorList>
    </citation>
    <scope>NUCLEOTIDE SEQUENCE [LARGE SCALE GENOMIC DNA]</scope>
    <source>
        <strain evidence="1 2">LCB217</strain>
    </source>
</reference>
<dbReference type="OrthoDB" id="2960905at2"/>
<comment type="caution">
    <text evidence="1">The sequence shown here is derived from an EMBL/GenBank/DDBJ whole genome shotgun (WGS) entry which is preliminary data.</text>
</comment>
<dbReference type="PANTHER" id="PTHR37804:SF1">
    <property type="entry name" value="CDAA REGULATORY PROTEIN CDAR"/>
    <property type="match status" value="1"/>
</dbReference>
<dbReference type="EMBL" id="RIAX01000010">
    <property type="protein sequence ID" value="RNF38790.1"/>
    <property type="molecule type" value="Genomic_DNA"/>
</dbReference>
<sequence length="339" mass="36990">MDKMMDSPWFLRITALLLAFLLFFSVQGENNDNNNSADTGTIDEVIEDVGLEVFYDNTNLVVSGVPETVDLHISGPPSRVQTTRQLQDFSLFVDLRDLPLGEHRVQVQTENLSEQLTARVNPAFLNVTIEERITQEFRIDPEMNERLVAEGFVIDSMTANPETVSITGAQSVIDAISFVKASVSREEEVSESFTTEARVRVLANDLSKLDNVVIVPEAVEVEVEIEEYSQEVPVSLEQTGTPQAGVTIDSLKVSNDTVRVYGPRNAVDQLEELTVEVDTGAISPTDTVMEIELEAPAGTRSVAPGEVTVEAGITVDETARLSEEAPLIPAPVSDAAPDD</sequence>
<dbReference type="Pfam" id="PF07949">
    <property type="entry name" value="YbbR"/>
    <property type="match status" value="3"/>
</dbReference>
<dbReference type="Gene3D" id="2.170.120.30">
    <property type="match status" value="1"/>
</dbReference>
<protein>
    <recommendedName>
        <fullName evidence="3">YbbR-like domain-containing protein</fullName>
    </recommendedName>
</protein>
<dbReference type="AlphaFoldDB" id="A0A3M8P684"/>
<gene>
    <name evidence="1" type="ORF">EEX84_13270</name>
</gene>
<dbReference type="InterPro" id="IPR053154">
    <property type="entry name" value="c-di-AMP_regulator"/>
</dbReference>
<dbReference type="RefSeq" id="WP_123166129.1">
    <property type="nucleotide sequence ID" value="NZ_RIAX01000010.1"/>
</dbReference>